<organism evidence="1 2">
    <name type="scientific">Acinetobacter tianfuensis</name>
    <dbReference type="NCBI Taxonomy" id="2419603"/>
    <lineage>
        <taxon>Bacteria</taxon>
        <taxon>Pseudomonadati</taxon>
        <taxon>Pseudomonadota</taxon>
        <taxon>Gammaproteobacteria</taxon>
        <taxon>Moraxellales</taxon>
        <taxon>Moraxellaceae</taxon>
        <taxon>Acinetobacter</taxon>
    </lineage>
</organism>
<proteinExistence type="predicted"/>
<dbReference type="RefSeq" id="WP_120401334.1">
    <property type="nucleotide sequence ID" value="NZ_RAXV01000002.1"/>
</dbReference>
<name>A0A3A8EGR0_9GAMM</name>
<dbReference type="OrthoDB" id="6707567at2"/>
<dbReference type="Proteomes" id="UP000282388">
    <property type="component" value="Unassembled WGS sequence"/>
</dbReference>
<keyword evidence="2" id="KW-1185">Reference proteome</keyword>
<sequence>MNDKKIYKWLQAWFPELDYKKVPKEKQRRDFEHFKAWMVVEKGGKKTRSFLMSVHPARLQNNTVASSAVLQDLNLNLDKMHFELIQAIQPILVHYELNQQNIGKNYAVHEQAAEMLLSRIYQLLKEKKLKMLLIYADQYYWIAVPEHAEKVNKFCKKFEKQFKADDVRIELFALQDCLQST</sequence>
<comment type="caution">
    <text evidence="1">The sequence shown here is derived from an EMBL/GenBank/DDBJ whole genome shotgun (WGS) entry which is preliminary data.</text>
</comment>
<accession>A0A3A8EGR0</accession>
<dbReference type="AlphaFoldDB" id="A0A3A8EGR0"/>
<evidence type="ECO:0000313" key="1">
    <source>
        <dbReference type="EMBL" id="RKG34132.1"/>
    </source>
</evidence>
<gene>
    <name evidence="1" type="ORF">D7V32_01935</name>
</gene>
<dbReference type="EMBL" id="RAXV01000002">
    <property type="protein sequence ID" value="RKG34132.1"/>
    <property type="molecule type" value="Genomic_DNA"/>
</dbReference>
<evidence type="ECO:0000313" key="2">
    <source>
        <dbReference type="Proteomes" id="UP000282388"/>
    </source>
</evidence>
<protein>
    <submittedName>
        <fullName evidence="1">Uncharacterized protein</fullName>
    </submittedName>
</protein>
<reference evidence="1 2" key="1">
    <citation type="submission" date="2018-09" db="EMBL/GenBank/DDBJ databases">
        <title>The draft genome of Acinetobacter spp. strains.</title>
        <authorList>
            <person name="Qin J."/>
            <person name="Feng Y."/>
            <person name="Zong Z."/>
        </authorList>
    </citation>
    <scope>NUCLEOTIDE SEQUENCE [LARGE SCALE GENOMIC DNA]</scope>
    <source>
        <strain evidence="1 2">WCHAc060012</strain>
    </source>
</reference>